<dbReference type="PANTHER" id="PTHR10353:SF36">
    <property type="entry name" value="LP05116P"/>
    <property type="match status" value="1"/>
</dbReference>
<evidence type="ECO:0000313" key="6">
    <source>
        <dbReference type="EMBL" id="CAK8692259.1"/>
    </source>
</evidence>
<keyword evidence="3" id="KW-0326">Glycosidase</keyword>
<sequence>MPNWISFLSSCIALLTLFNSSAGQTGQGRRIWKDFIFQDEYERDKIYYDQFPDGIGWAAASSAYQIEGGWNEGSKGESIWDNFTHKSPCWLLRNQTGDITCDSYNKIDDDIAIIQDLGLSHYRFSLSWSRIFSDGRNTSGPLADGVRFYNDTINKLISIGVEPMVTLFYWDLPQALQDDFGGFNSSDIIDHYVNYADFCFRTFGDRVKYWFTFNEPYTYCSAGHGLGVSAPGLSEPEIGVYQCIHNMILSHAYAYHRYHQLFTTAFAQGVSITLGTEWVEPQDPLSQEHWDAADRYLQSQFGVLGHPIYVNGDYPDLLKEIVYNKTQNQPEWASIGTRLPEFTPEEMKLINKSSDFFSLQMYTMRYVTPYYDHPTSFVSFISDKNAKTLCDTRWPQSPSATWLRSTPWALRRLLSYIKAEFGDNPIWVTENGFETNEIYNDYKRVFFYKSHLNEVLKAIKKDGVDVRGYSAATLTDDFEWGAGFTPKFGLYYVDFADSNRTRYEKRSAIWYKNMIQVQGFTESSRDSIYYGDFPKTFSWGTCTSAYQVEGGWQADGKRASIWDTFTATLTDNSAIADGSDGKIACDSYNRIADDIKILKELRASMSF</sequence>
<dbReference type="PRINTS" id="PR00131">
    <property type="entry name" value="GLHYDRLASE1"/>
</dbReference>
<keyword evidence="7" id="KW-1185">Reference proteome</keyword>
<organism evidence="6 7">
    <name type="scientific">Clavelina lepadiformis</name>
    <name type="common">Light-bulb sea squirt</name>
    <name type="synonym">Ascidia lepadiformis</name>
    <dbReference type="NCBI Taxonomy" id="159417"/>
    <lineage>
        <taxon>Eukaryota</taxon>
        <taxon>Metazoa</taxon>
        <taxon>Chordata</taxon>
        <taxon>Tunicata</taxon>
        <taxon>Ascidiacea</taxon>
        <taxon>Aplousobranchia</taxon>
        <taxon>Clavelinidae</taxon>
        <taxon>Clavelina</taxon>
    </lineage>
</organism>
<dbReference type="Pfam" id="PF00232">
    <property type="entry name" value="Glyco_hydro_1"/>
    <property type="match status" value="2"/>
</dbReference>
<reference evidence="6 7" key="1">
    <citation type="submission" date="2024-02" db="EMBL/GenBank/DDBJ databases">
        <authorList>
            <person name="Daric V."/>
            <person name="Darras S."/>
        </authorList>
    </citation>
    <scope>NUCLEOTIDE SEQUENCE [LARGE SCALE GENOMIC DNA]</scope>
</reference>
<evidence type="ECO:0000313" key="7">
    <source>
        <dbReference type="Proteomes" id="UP001642483"/>
    </source>
</evidence>
<comment type="caution">
    <text evidence="6">The sequence shown here is derived from an EMBL/GenBank/DDBJ whole genome shotgun (WGS) entry which is preliminary data.</text>
</comment>
<proteinExistence type="inferred from homology"/>
<keyword evidence="2" id="KW-0378">Hydrolase</keyword>
<evidence type="ECO:0000256" key="5">
    <source>
        <dbReference type="SAM" id="SignalP"/>
    </source>
</evidence>
<dbReference type="PANTHER" id="PTHR10353">
    <property type="entry name" value="GLYCOSYL HYDROLASE"/>
    <property type="match status" value="1"/>
</dbReference>
<protein>
    <submittedName>
        <fullName evidence="6">Uncharacterized protein</fullName>
    </submittedName>
</protein>
<dbReference type="EMBL" id="CAWYQH010000130">
    <property type="protein sequence ID" value="CAK8692259.1"/>
    <property type="molecule type" value="Genomic_DNA"/>
</dbReference>
<evidence type="ECO:0000256" key="2">
    <source>
        <dbReference type="ARBA" id="ARBA00022801"/>
    </source>
</evidence>
<dbReference type="SUPFAM" id="SSF51445">
    <property type="entry name" value="(Trans)glycosidases"/>
    <property type="match status" value="2"/>
</dbReference>
<evidence type="ECO:0000256" key="4">
    <source>
        <dbReference type="RuleBase" id="RU003690"/>
    </source>
</evidence>
<keyword evidence="5" id="KW-0732">Signal</keyword>
<dbReference type="Gene3D" id="3.20.20.80">
    <property type="entry name" value="Glycosidases"/>
    <property type="match status" value="2"/>
</dbReference>
<evidence type="ECO:0000256" key="3">
    <source>
        <dbReference type="ARBA" id="ARBA00023295"/>
    </source>
</evidence>
<dbReference type="InterPro" id="IPR017853">
    <property type="entry name" value="GH"/>
</dbReference>
<feature type="chain" id="PRO_5045037232" evidence="5">
    <location>
        <begin position="24"/>
        <end position="607"/>
    </location>
</feature>
<comment type="similarity">
    <text evidence="1 4">Belongs to the glycosyl hydrolase 1 family.</text>
</comment>
<name>A0ABP0GKH6_CLALP</name>
<feature type="signal peptide" evidence="5">
    <location>
        <begin position="1"/>
        <end position="23"/>
    </location>
</feature>
<accession>A0ABP0GKH6</accession>
<dbReference type="Proteomes" id="UP001642483">
    <property type="component" value="Unassembled WGS sequence"/>
</dbReference>
<dbReference type="InterPro" id="IPR001360">
    <property type="entry name" value="Glyco_hydro_1"/>
</dbReference>
<evidence type="ECO:0000256" key="1">
    <source>
        <dbReference type="ARBA" id="ARBA00010838"/>
    </source>
</evidence>
<gene>
    <name evidence="6" type="ORF">CVLEPA_LOCUS24981</name>
</gene>